<dbReference type="CDD" id="cd01335">
    <property type="entry name" value="Radical_SAM"/>
    <property type="match status" value="1"/>
</dbReference>
<dbReference type="OrthoDB" id="9763993at2"/>
<dbReference type="InterPro" id="IPR040064">
    <property type="entry name" value="MoaA-like"/>
</dbReference>
<keyword evidence="8" id="KW-0411">Iron-sulfur</keyword>
<dbReference type="InterPro" id="IPR007197">
    <property type="entry name" value="rSAM"/>
</dbReference>
<keyword evidence="5" id="KW-0479">Metal-binding</keyword>
<dbReference type="Gene3D" id="3.20.20.70">
    <property type="entry name" value="Aldolase class I"/>
    <property type="match status" value="1"/>
</dbReference>
<dbReference type="RefSeq" id="WP_074225834.1">
    <property type="nucleotide sequence ID" value="NZ_FSRC01000002.1"/>
</dbReference>
<dbReference type="GO" id="GO:0005525">
    <property type="term" value="F:GTP binding"/>
    <property type="evidence" value="ECO:0007669"/>
    <property type="project" value="UniProtKB-KW"/>
</dbReference>
<dbReference type="InterPro" id="IPR013483">
    <property type="entry name" value="MoaA"/>
</dbReference>
<keyword evidence="11" id="KW-0456">Lyase</keyword>
<dbReference type="PANTHER" id="PTHR22960">
    <property type="entry name" value="MOLYBDOPTERIN COFACTOR SYNTHESIS PROTEIN A"/>
    <property type="match status" value="1"/>
</dbReference>
<dbReference type="AlphaFoldDB" id="A0A1N6G991"/>
<organism evidence="14 15">
    <name type="scientific">Algoriphagus halophilus</name>
    <dbReference type="NCBI Taxonomy" id="226505"/>
    <lineage>
        <taxon>Bacteria</taxon>
        <taxon>Pseudomonadati</taxon>
        <taxon>Bacteroidota</taxon>
        <taxon>Cytophagia</taxon>
        <taxon>Cytophagales</taxon>
        <taxon>Cyclobacteriaceae</taxon>
        <taxon>Algoriphagus</taxon>
    </lineage>
</organism>
<keyword evidence="9" id="KW-0342">GTP-binding</keyword>
<keyword evidence="3" id="KW-0004">4Fe-4S</keyword>
<dbReference type="InterPro" id="IPR006638">
    <property type="entry name" value="Elp3/MiaA/NifB-like_rSAM"/>
</dbReference>
<dbReference type="GO" id="GO:0051539">
    <property type="term" value="F:4 iron, 4 sulfur cluster binding"/>
    <property type="evidence" value="ECO:0007669"/>
    <property type="project" value="UniProtKB-KW"/>
</dbReference>
<dbReference type="InterPro" id="IPR000385">
    <property type="entry name" value="MoaA_NifB_PqqE_Fe-S-bd_CS"/>
</dbReference>
<dbReference type="PROSITE" id="PS01305">
    <property type="entry name" value="MOAA_NIFB_PQQE"/>
    <property type="match status" value="1"/>
</dbReference>
<keyword evidence="7" id="KW-0408">Iron</keyword>
<evidence type="ECO:0000256" key="5">
    <source>
        <dbReference type="ARBA" id="ARBA00022723"/>
    </source>
</evidence>
<dbReference type="EMBL" id="FSRC01000002">
    <property type="protein sequence ID" value="SIO04103.1"/>
    <property type="molecule type" value="Genomic_DNA"/>
</dbReference>
<proteinExistence type="predicted"/>
<dbReference type="SUPFAM" id="SSF102114">
    <property type="entry name" value="Radical SAM enzymes"/>
    <property type="match status" value="1"/>
</dbReference>
<name>A0A1N6G991_9BACT</name>
<sequence length="338" mass="38615">MKQQTEHLQVLKDQFGRKHDYLRISLIEKCNLRCKYCMPEEGIPLTPSKFIMNAEEIESLARTFVGLGVKKIRLTGGEPLLRKDFEDILSRLSQFDVDLSITTNGILADRFLPVFKKHGLKKVNFSLDTLKEERFKEITRRSGYQKTLDNLDLFIQEDFEVKLNIVLMKGLNDDEVVDFVRFTKDLPISARFIEFMPFDGNKWDRSKMVSEQEVLAEVGAAFGSENLISLPDEDNLTARKFKIKGFQGYFGVISSVTNPFCGTCNRIRLTANGKIKNCLFSNRETDLLTALRAEEDVEKLILESIFHKKAVRAGMDNLEKLSDPDLHSDNRSMIAIGG</sequence>
<dbReference type="NCBIfam" id="TIGR02666">
    <property type="entry name" value="moaA"/>
    <property type="match status" value="1"/>
</dbReference>
<evidence type="ECO:0000256" key="12">
    <source>
        <dbReference type="ARBA" id="ARBA00048697"/>
    </source>
</evidence>
<evidence type="ECO:0000256" key="3">
    <source>
        <dbReference type="ARBA" id="ARBA00022485"/>
    </source>
</evidence>
<dbReference type="GO" id="GO:0046872">
    <property type="term" value="F:metal ion binding"/>
    <property type="evidence" value="ECO:0007669"/>
    <property type="project" value="UniProtKB-KW"/>
</dbReference>
<dbReference type="UniPathway" id="UPA00344"/>
<dbReference type="InterPro" id="IPR050105">
    <property type="entry name" value="MoCo_biosynth_MoaA/MoaC"/>
</dbReference>
<accession>A0A1N6G991</accession>
<dbReference type="GO" id="GO:0061798">
    <property type="term" value="F:GTP 3',8'-cyclase activity"/>
    <property type="evidence" value="ECO:0007669"/>
    <property type="project" value="UniProtKB-EC"/>
</dbReference>
<dbReference type="CDD" id="cd21117">
    <property type="entry name" value="Twitch_MoaA"/>
    <property type="match status" value="1"/>
</dbReference>
<dbReference type="SFLD" id="SFLDG01067">
    <property type="entry name" value="SPASM/twitch_domain_containing"/>
    <property type="match status" value="1"/>
</dbReference>
<feature type="domain" description="Radical SAM core" evidence="13">
    <location>
        <begin position="14"/>
        <end position="231"/>
    </location>
</feature>
<dbReference type="PROSITE" id="PS51918">
    <property type="entry name" value="RADICAL_SAM"/>
    <property type="match status" value="1"/>
</dbReference>
<dbReference type="InterPro" id="IPR058240">
    <property type="entry name" value="rSAM_sf"/>
</dbReference>
<dbReference type="SFLD" id="SFLDG01383">
    <property type="entry name" value="cyclic_pyranopterin_phosphate"/>
    <property type="match status" value="1"/>
</dbReference>
<dbReference type="InterPro" id="IPR010505">
    <property type="entry name" value="MoaA_twitch"/>
</dbReference>
<keyword evidence="10" id="KW-0501">Molybdenum cofactor biosynthesis</keyword>
<keyword evidence="15" id="KW-1185">Reference proteome</keyword>
<comment type="catalytic activity">
    <reaction evidence="12">
        <text>GTP + AH2 + S-adenosyl-L-methionine = (8S)-3',8-cyclo-7,8-dihydroguanosine 5'-triphosphate + 5'-deoxyadenosine + L-methionine + A + H(+)</text>
        <dbReference type="Rhea" id="RHEA:49576"/>
        <dbReference type="ChEBI" id="CHEBI:13193"/>
        <dbReference type="ChEBI" id="CHEBI:15378"/>
        <dbReference type="ChEBI" id="CHEBI:17319"/>
        <dbReference type="ChEBI" id="CHEBI:17499"/>
        <dbReference type="ChEBI" id="CHEBI:37565"/>
        <dbReference type="ChEBI" id="CHEBI:57844"/>
        <dbReference type="ChEBI" id="CHEBI:59789"/>
        <dbReference type="ChEBI" id="CHEBI:131766"/>
        <dbReference type="EC" id="4.1.99.22"/>
    </reaction>
</comment>
<evidence type="ECO:0000256" key="9">
    <source>
        <dbReference type="ARBA" id="ARBA00023134"/>
    </source>
</evidence>
<evidence type="ECO:0000256" key="7">
    <source>
        <dbReference type="ARBA" id="ARBA00023004"/>
    </source>
</evidence>
<dbReference type="Pfam" id="PF06463">
    <property type="entry name" value="Mob_synth_C"/>
    <property type="match status" value="1"/>
</dbReference>
<dbReference type="Proteomes" id="UP000185221">
    <property type="component" value="Unassembled WGS sequence"/>
</dbReference>
<dbReference type="EC" id="4.1.99.22" evidence="2"/>
<evidence type="ECO:0000256" key="10">
    <source>
        <dbReference type="ARBA" id="ARBA00023150"/>
    </source>
</evidence>
<dbReference type="InterPro" id="IPR013785">
    <property type="entry name" value="Aldolase_TIM"/>
</dbReference>
<dbReference type="GO" id="GO:0006777">
    <property type="term" value="P:Mo-molybdopterin cofactor biosynthetic process"/>
    <property type="evidence" value="ECO:0007669"/>
    <property type="project" value="UniProtKB-KW"/>
</dbReference>
<evidence type="ECO:0000313" key="14">
    <source>
        <dbReference type="EMBL" id="SIO04103.1"/>
    </source>
</evidence>
<dbReference type="SFLD" id="SFLDG01386">
    <property type="entry name" value="main_SPASM_domain-containing"/>
    <property type="match status" value="1"/>
</dbReference>
<dbReference type="STRING" id="226505.SAMN05444394_3066"/>
<evidence type="ECO:0000256" key="1">
    <source>
        <dbReference type="ARBA" id="ARBA00001966"/>
    </source>
</evidence>
<dbReference type="SMART" id="SM00729">
    <property type="entry name" value="Elp3"/>
    <property type="match status" value="1"/>
</dbReference>
<comment type="cofactor">
    <cofactor evidence="1">
        <name>[4Fe-4S] cluster</name>
        <dbReference type="ChEBI" id="CHEBI:49883"/>
    </cofactor>
</comment>
<dbReference type="GO" id="GO:0061799">
    <property type="term" value="F:cyclic pyranopterin monophosphate synthase activity"/>
    <property type="evidence" value="ECO:0007669"/>
    <property type="project" value="TreeGrafter"/>
</dbReference>
<keyword evidence="4" id="KW-0949">S-adenosyl-L-methionine</keyword>
<dbReference type="PANTHER" id="PTHR22960:SF0">
    <property type="entry name" value="MOLYBDENUM COFACTOR BIOSYNTHESIS PROTEIN 1"/>
    <property type="match status" value="1"/>
</dbReference>
<dbReference type="Pfam" id="PF04055">
    <property type="entry name" value="Radical_SAM"/>
    <property type="match status" value="1"/>
</dbReference>
<evidence type="ECO:0000256" key="8">
    <source>
        <dbReference type="ARBA" id="ARBA00023014"/>
    </source>
</evidence>
<evidence type="ECO:0000256" key="6">
    <source>
        <dbReference type="ARBA" id="ARBA00022741"/>
    </source>
</evidence>
<evidence type="ECO:0000259" key="13">
    <source>
        <dbReference type="PROSITE" id="PS51918"/>
    </source>
</evidence>
<dbReference type="SFLD" id="SFLDS00029">
    <property type="entry name" value="Radical_SAM"/>
    <property type="match status" value="1"/>
</dbReference>
<evidence type="ECO:0000256" key="11">
    <source>
        <dbReference type="ARBA" id="ARBA00023239"/>
    </source>
</evidence>
<evidence type="ECO:0000256" key="4">
    <source>
        <dbReference type="ARBA" id="ARBA00022691"/>
    </source>
</evidence>
<gene>
    <name evidence="14" type="ORF">SAMN05444394_3066</name>
</gene>
<reference evidence="15" key="1">
    <citation type="submission" date="2016-11" db="EMBL/GenBank/DDBJ databases">
        <authorList>
            <person name="Varghese N."/>
            <person name="Submissions S."/>
        </authorList>
    </citation>
    <scope>NUCLEOTIDE SEQUENCE [LARGE SCALE GENOMIC DNA]</scope>
    <source>
        <strain evidence="15">DSM 15292</strain>
    </source>
</reference>
<protein>
    <recommendedName>
        <fullName evidence="2">GTP 3',8-cyclase</fullName>
        <ecNumber evidence="2">4.1.99.22</ecNumber>
    </recommendedName>
</protein>
<evidence type="ECO:0000256" key="2">
    <source>
        <dbReference type="ARBA" id="ARBA00012167"/>
    </source>
</evidence>
<evidence type="ECO:0000313" key="15">
    <source>
        <dbReference type="Proteomes" id="UP000185221"/>
    </source>
</evidence>
<keyword evidence="6" id="KW-0547">Nucleotide-binding</keyword>